<dbReference type="RefSeq" id="WP_149780890.1">
    <property type="nucleotide sequence ID" value="NZ_FRCB01000014.1"/>
</dbReference>
<sequence>MAHETRLYGFDGSTYVRTVKMVLADKGMEYQQDQINVLAGEPHKPEHLARHPFGKVPVLDIDGIRIRETDAICRYIEETRPEPALIPADPRHRAVMNEAISLINSYGYGALVGVAGYHLFPDFIGGQNEDARADCIAKSKTLLSLLMANKGDAKWLASDQPTLADYFLAPIMFYVSLTPDAETLLSVPGVSEWWSAMQEVAAFGSTEPDLG</sequence>
<dbReference type="InterPro" id="IPR004046">
    <property type="entry name" value="GST_C"/>
</dbReference>
<name>A0A1M7L813_9RHOB</name>
<dbReference type="InterPro" id="IPR010987">
    <property type="entry name" value="Glutathione-S-Trfase_C-like"/>
</dbReference>
<feature type="domain" description="GST C-terminal" evidence="2">
    <location>
        <begin position="89"/>
        <end position="211"/>
    </location>
</feature>
<dbReference type="Pfam" id="PF13417">
    <property type="entry name" value="GST_N_3"/>
    <property type="match status" value="1"/>
</dbReference>
<dbReference type="InterPro" id="IPR004045">
    <property type="entry name" value="Glutathione_S-Trfase_N"/>
</dbReference>
<proteinExistence type="predicted"/>
<dbReference type="GO" id="GO:0006749">
    <property type="term" value="P:glutathione metabolic process"/>
    <property type="evidence" value="ECO:0007669"/>
    <property type="project" value="TreeGrafter"/>
</dbReference>
<dbReference type="Gene3D" id="1.20.1050.10">
    <property type="match status" value="1"/>
</dbReference>
<dbReference type="AlphaFoldDB" id="A0A1M7L813"/>
<dbReference type="PROSITE" id="PS50404">
    <property type="entry name" value="GST_NTER"/>
    <property type="match status" value="1"/>
</dbReference>
<dbReference type="GO" id="GO:0016034">
    <property type="term" value="F:maleylacetoacetate isomerase activity"/>
    <property type="evidence" value="ECO:0007669"/>
    <property type="project" value="TreeGrafter"/>
</dbReference>
<keyword evidence="4" id="KW-1185">Reference proteome</keyword>
<protein>
    <submittedName>
        <fullName evidence="3">Glutathione S-transferase</fullName>
    </submittedName>
</protein>
<dbReference type="Proteomes" id="UP000322545">
    <property type="component" value="Unassembled WGS sequence"/>
</dbReference>
<evidence type="ECO:0000259" key="2">
    <source>
        <dbReference type="PROSITE" id="PS50405"/>
    </source>
</evidence>
<dbReference type="GO" id="GO:0004364">
    <property type="term" value="F:glutathione transferase activity"/>
    <property type="evidence" value="ECO:0007669"/>
    <property type="project" value="TreeGrafter"/>
</dbReference>
<dbReference type="SUPFAM" id="SSF47616">
    <property type="entry name" value="GST C-terminal domain-like"/>
    <property type="match status" value="1"/>
</dbReference>
<dbReference type="InterPro" id="IPR036249">
    <property type="entry name" value="Thioredoxin-like_sf"/>
</dbReference>
<organism evidence="3 4">
    <name type="scientific">Roseovarius litoreus</name>
    <dbReference type="NCBI Taxonomy" id="1155722"/>
    <lineage>
        <taxon>Bacteria</taxon>
        <taxon>Pseudomonadati</taxon>
        <taxon>Pseudomonadota</taxon>
        <taxon>Alphaproteobacteria</taxon>
        <taxon>Rhodobacterales</taxon>
        <taxon>Roseobacteraceae</taxon>
        <taxon>Roseovarius</taxon>
    </lineage>
</organism>
<dbReference type="GO" id="GO:0006559">
    <property type="term" value="P:L-phenylalanine catabolic process"/>
    <property type="evidence" value="ECO:0007669"/>
    <property type="project" value="TreeGrafter"/>
</dbReference>
<dbReference type="Pfam" id="PF00043">
    <property type="entry name" value="GST_C"/>
    <property type="match status" value="1"/>
</dbReference>
<dbReference type="InterPro" id="IPR036282">
    <property type="entry name" value="Glutathione-S-Trfase_C_sf"/>
</dbReference>
<reference evidence="3 4" key="1">
    <citation type="submission" date="2016-11" db="EMBL/GenBank/DDBJ databases">
        <authorList>
            <person name="Varghese N."/>
            <person name="Submissions S."/>
        </authorList>
    </citation>
    <scope>NUCLEOTIDE SEQUENCE [LARGE SCALE GENOMIC DNA]</scope>
    <source>
        <strain evidence="3 4">DSM 28249</strain>
    </source>
</reference>
<dbReference type="PROSITE" id="PS50405">
    <property type="entry name" value="GST_CTER"/>
    <property type="match status" value="1"/>
</dbReference>
<evidence type="ECO:0000313" key="3">
    <source>
        <dbReference type="EMBL" id="SHM74313.1"/>
    </source>
</evidence>
<dbReference type="SFLD" id="SFLDG00358">
    <property type="entry name" value="Main_(cytGST)"/>
    <property type="match status" value="1"/>
</dbReference>
<evidence type="ECO:0000313" key="4">
    <source>
        <dbReference type="Proteomes" id="UP000322545"/>
    </source>
</evidence>
<dbReference type="SUPFAM" id="SSF52833">
    <property type="entry name" value="Thioredoxin-like"/>
    <property type="match status" value="1"/>
</dbReference>
<evidence type="ECO:0000259" key="1">
    <source>
        <dbReference type="PROSITE" id="PS50404"/>
    </source>
</evidence>
<dbReference type="InterPro" id="IPR040079">
    <property type="entry name" value="Glutathione_S-Trfase"/>
</dbReference>
<dbReference type="PANTHER" id="PTHR42673:SF4">
    <property type="entry name" value="MALEYLACETOACETATE ISOMERASE"/>
    <property type="match status" value="1"/>
</dbReference>
<accession>A0A1M7L813</accession>
<dbReference type="SFLD" id="SFLDS00019">
    <property type="entry name" value="Glutathione_Transferase_(cytos"/>
    <property type="match status" value="1"/>
</dbReference>
<dbReference type="PANTHER" id="PTHR42673">
    <property type="entry name" value="MALEYLACETOACETATE ISOMERASE"/>
    <property type="match status" value="1"/>
</dbReference>
<feature type="domain" description="GST N-terminal" evidence="1">
    <location>
        <begin position="3"/>
        <end position="84"/>
    </location>
</feature>
<gene>
    <name evidence="3" type="ORF">SAMN05443432_11413</name>
</gene>
<keyword evidence="3" id="KW-0808">Transferase</keyword>
<dbReference type="EMBL" id="FRCB01000014">
    <property type="protein sequence ID" value="SHM74313.1"/>
    <property type="molecule type" value="Genomic_DNA"/>
</dbReference>
<dbReference type="Gene3D" id="3.40.30.10">
    <property type="entry name" value="Glutaredoxin"/>
    <property type="match status" value="1"/>
</dbReference>